<comment type="caution">
    <text evidence="2">The sequence shown here is derived from an EMBL/GenBank/DDBJ whole genome shotgun (WGS) entry which is preliminary data.</text>
</comment>
<protein>
    <submittedName>
        <fullName evidence="2">Uncharacterized protein</fullName>
    </submittedName>
</protein>
<dbReference type="EMBL" id="AZIL01001758">
    <property type="protein sequence ID" value="EWM23225.1"/>
    <property type="molecule type" value="Genomic_DNA"/>
</dbReference>
<reference evidence="2 3" key="1">
    <citation type="journal article" date="2014" name="Mol. Plant">
        <title>Chromosome Scale Genome Assembly and Transcriptome Profiling of Nannochloropsis gaditana in Nitrogen Depletion.</title>
        <authorList>
            <person name="Corteggiani Carpinelli E."/>
            <person name="Telatin A."/>
            <person name="Vitulo N."/>
            <person name="Forcato C."/>
            <person name="D'Angelo M."/>
            <person name="Schiavon R."/>
            <person name="Vezzi A."/>
            <person name="Giacometti G.M."/>
            <person name="Morosinotto T."/>
            <person name="Valle G."/>
        </authorList>
    </citation>
    <scope>NUCLEOTIDE SEQUENCE [LARGE SCALE GENOMIC DNA]</scope>
    <source>
        <strain evidence="2 3">B-31</strain>
    </source>
</reference>
<dbReference type="Proteomes" id="UP000019335">
    <property type="component" value="Chromosome 18"/>
</dbReference>
<dbReference type="AlphaFoldDB" id="W7T867"/>
<evidence type="ECO:0000313" key="2">
    <source>
        <dbReference type="EMBL" id="EWM23225.1"/>
    </source>
</evidence>
<accession>W7T867</accession>
<organism evidence="2 3">
    <name type="scientific">Nannochloropsis gaditana</name>
    <dbReference type="NCBI Taxonomy" id="72520"/>
    <lineage>
        <taxon>Eukaryota</taxon>
        <taxon>Sar</taxon>
        <taxon>Stramenopiles</taxon>
        <taxon>Ochrophyta</taxon>
        <taxon>Eustigmatophyceae</taxon>
        <taxon>Eustigmatales</taxon>
        <taxon>Monodopsidaceae</taxon>
        <taxon>Nannochloropsis</taxon>
    </lineage>
</organism>
<keyword evidence="3" id="KW-1185">Reference proteome</keyword>
<feature type="compositionally biased region" description="Polar residues" evidence="1">
    <location>
        <begin position="1"/>
        <end position="10"/>
    </location>
</feature>
<dbReference type="InterPro" id="IPR027417">
    <property type="entry name" value="P-loop_NTPase"/>
</dbReference>
<evidence type="ECO:0000256" key="1">
    <source>
        <dbReference type="SAM" id="MobiDB-lite"/>
    </source>
</evidence>
<dbReference type="Gene3D" id="3.40.50.300">
    <property type="entry name" value="P-loop containing nucleotide triphosphate hydrolases"/>
    <property type="match status" value="1"/>
</dbReference>
<proteinExistence type="predicted"/>
<feature type="region of interest" description="Disordered" evidence="1">
    <location>
        <begin position="1"/>
        <end position="68"/>
    </location>
</feature>
<evidence type="ECO:0000313" key="3">
    <source>
        <dbReference type="Proteomes" id="UP000019335"/>
    </source>
</evidence>
<feature type="compositionally biased region" description="Basic and acidic residues" evidence="1">
    <location>
        <begin position="12"/>
        <end position="29"/>
    </location>
</feature>
<name>W7T867_9STRA</name>
<sequence length="129" mass="14290">MLDEATSSLDAESEHKVQEACDRGEDGCGDRPPAVYRAKRGQDRGHGRRRHQEHGHTRGAYETLGHIPSAHSTSDRLLRLSVPLAISSRVSWSSNRAVFAISRTSAFFDAHVISRIVSCHISCNIQDQI</sequence>
<gene>
    <name evidence="2" type="ORF">Naga_100783g1</name>
</gene>